<proteinExistence type="predicted"/>
<dbReference type="Proteomes" id="UP000053105">
    <property type="component" value="Unassembled WGS sequence"/>
</dbReference>
<evidence type="ECO:0000313" key="3">
    <source>
        <dbReference type="Proteomes" id="UP000053105"/>
    </source>
</evidence>
<dbReference type="InterPro" id="IPR000922">
    <property type="entry name" value="Lectin_gal-bd_dom"/>
</dbReference>
<dbReference type="EMBL" id="KQ435851">
    <property type="protein sequence ID" value="KOX70705.1"/>
    <property type="molecule type" value="Genomic_DNA"/>
</dbReference>
<organism evidence="2 3">
    <name type="scientific">Melipona quadrifasciata</name>
    <dbReference type="NCBI Taxonomy" id="166423"/>
    <lineage>
        <taxon>Eukaryota</taxon>
        <taxon>Metazoa</taxon>
        <taxon>Ecdysozoa</taxon>
        <taxon>Arthropoda</taxon>
        <taxon>Hexapoda</taxon>
        <taxon>Insecta</taxon>
        <taxon>Pterygota</taxon>
        <taxon>Neoptera</taxon>
        <taxon>Endopterygota</taxon>
        <taxon>Hymenoptera</taxon>
        <taxon>Apocrita</taxon>
        <taxon>Aculeata</taxon>
        <taxon>Apoidea</taxon>
        <taxon>Anthophila</taxon>
        <taxon>Apidae</taxon>
        <taxon>Melipona</taxon>
    </lineage>
</organism>
<dbReference type="STRING" id="166423.A0A0M8ZTB9"/>
<dbReference type="AlphaFoldDB" id="A0A0M8ZTB9"/>
<dbReference type="OrthoDB" id="5970528at2759"/>
<dbReference type="Pfam" id="PF02140">
    <property type="entry name" value="SUEL_Lectin"/>
    <property type="match status" value="1"/>
</dbReference>
<protein>
    <recommendedName>
        <fullName evidence="1">SUEL-type lectin domain-containing protein</fullName>
    </recommendedName>
</protein>
<feature type="domain" description="SUEL-type lectin" evidence="1">
    <location>
        <begin position="91"/>
        <end position="129"/>
    </location>
</feature>
<evidence type="ECO:0000313" key="2">
    <source>
        <dbReference type="EMBL" id="KOX70705.1"/>
    </source>
</evidence>
<dbReference type="GO" id="GO:0030246">
    <property type="term" value="F:carbohydrate binding"/>
    <property type="evidence" value="ECO:0007669"/>
    <property type="project" value="InterPro"/>
</dbReference>
<evidence type="ECO:0000259" key="1">
    <source>
        <dbReference type="PROSITE" id="PS50228"/>
    </source>
</evidence>
<accession>A0A0M8ZTB9</accession>
<dbReference type="PROSITE" id="PS50228">
    <property type="entry name" value="SUEL_LECTIN"/>
    <property type="match status" value="1"/>
</dbReference>
<reference evidence="2 3" key="1">
    <citation type="submission" date="2015-07" db="EMBL/GenBank/DDBJ databases">
        <title>The genome of Melipona quadrifasciata.</title>
        <authorList>
            <person name="Pan H."/>
            <person name="Kapheim K."/>
        </authorList>
    </citation>
    <scope>NUCLEOTIDE SEQUENCE [LARGE SCALE GENOMIC DNA]</scope>
    <source>
        <strain evidence="2">0111107301</strain>
        <tissue evidence="2">Whole body</tissue>
    </source>
</reference>
<keyword evidence="3" id="KW-1185">Reference proteome</keyword>
<name>A0A0M8ZTB9_9HYME</name>
<dbReference type="Gene3D" id="2.60.120.740">
    <property type="match status" value="1"/>
</dbReference>
<dbReference type="InterPro" id="IPR043159">
    <property type="entry name" value="Lectin_gal-bd_sf"/>
</dbReference>
<dbReference type="PANTHER" id="PTHR46780">
    <property type="entry name" value="PROTEIN EVA-1"/>
    <property type="match status" value="1"/>
</dbReference>
<sequence>MEQRISVGACRPTMKKEKVGAFLVLVGRNRSKIEQLAVRKLEIPFFFVYFAYAILSDVSWLNIRQGGSVSTNGLIKLRLIAFICRRHAATVVDVCHKKRQCKFNTSPKTFQGDPCPGLPKYIEVAYQCRPSSSSTEDNSSYENLEEFDINENRRKNREISFNFFGASGAIPIATEAPNRHAVPSNNALKYVMCVMPSPAYLASAGDIRAPRQLNRFKGRSTAVLCINQTVLRRCASASSFSLLRRRFRSNPDID</sequence>
<gene>
    <name evidence="2" type="ORF">WN51_02129</name>
</gene>